<dbReference type="Pfam" id="PF03592">
    <property type="entry name" value="Terminase_2"/>
    <property type="match status" value="1"/>
</dbReference>
<dbReference type="PANTHER" id="PTHR41328:SF2">
    <property type="entry name" value="TERMINASE SMALL SUBUNIT"/>
    <property type="match status" value="1"/>
</dbReference>
<evidence type="ECO:0000256" key="1">
    <source>
        <dbReference type="ARBA" id="ARBA00022612"/>
    </source>
</evidence>
<evidence type="ECO:0000313" key="5">
    <source>
        <dbReference type="Proteomes" id="UP000580043"/>
    </source>
</evidence>
<accession>A0A848FWV2</accession>
<comment type="caution">
    <text evidence="4">The sequence shown here is derived from an EMBL/GenBank/DDBJ whole genome shotgun (WGS) entry which is preliminary data.</text>
</comment>
<protein>
    <submittedName>
        <fullName evidence="4">Terminase small subunit</fullName>
    </submittedName>
</protein>
<name>A0A848FWV2_9RHOO</name>
<gene>
    <name evidence="4" type="ORF">HHL15_01040</name>
</gene>
<feature type="region of interest" description="Disordered" evidence="3">
    <location>
        <begin position="1"/>
        <end position="20"/>
    </location>
</feature>
<evidence type="ECO:0000256" key="3">
    <source>
        <dbReference type="SAM" id="MobiDB-lite"/>
    </source>
</evidence>
<keyword evidence="1" id="KW-1188">Viral release from host cell</keyword>
<evidence type="ECO:0000313" key="4">
    <source>
        <dbReference type="EMBL" id="NML24318.1"/>
    </source>
</evidence>
<feature type="region of interest" description="Disordered" evidence="3">
    <location>
        <begin position="245"/>
        <end position="277"/>
    </location>
</feature>
<keyword evidence="5" id="KW-1185">Reference proteome</keyword>
<dbReference type="Proteomes" id="UP000580043">
    <property type="component" value="Unassembled WGS sequence"/>
</dbReference>
<dbReference type="InterPro" id="IPR038713">
    <property type="entry name" value="Terminase_Gp1_N_sf"/>
</dbReference>
<keyword evidence="2" id="KW-0231">Viral genome packaging</keyword>
<dbReference type="Gene3D" id="1.10.10.1400">
    <property type="entry name" value="Terminase, small subunit, N-terminal DNA-binding domain, HTH motif"/>
    <property type="match status" value="1"/>
</dbReference>
<organism evidence="4 5">
    <name type="scientific">Zoogloea dura</name>
    <dbReference type="NCBI Taxonomy" id="2728840"/>
    <lineage>
        <taxon>Bacteria</taxon>
        <taxon>Pseudomonadati</taxon>
        <taxon>Pseudomonadota</taxon>
        <taxon>Betaproteobacteria</taxon>
        <taxon>Rhodocyclales</taxon>
        <taxon>Zoogloeaceae</taxon>
        <taxon>Zoogloea</taxon>
    </lineage>
</organism>
<dbReference type="EMBL" id="JABBGA010000001">
    <property type="protein sequence ID" value="NML24318.1"/>
    <property type="molecule type" value="Genomic_DNA"/>
</dbReference>
<dbReference type="PANTHER" id="PTHR41328">
    <property type="entry name" value="TERMINASE SMALL SUBUNIT-RELATED"/>
    <property type="match status" value="1"/>
</dbReference>
<feature type="compositionally biased region" description="Basic residues" evidence="3">
    <location>
        <begin position="1"/>
        <end position="10"/>
    </location>
</feature>
<sequence length="277" mass="30669">MKTQKPKKAGAARSDQKLTPKQQRFVEEYLVDLNGTQAAIRAGYSVKTAEQMAYQLLQKTSVKKAISAARKDQQDRTEITADRVLREAWSILTADARELVQVKVGCCRHCWGEGHRYQRTVAEYNHDHAEWLAKRSAGKAQEDFEEQGGIGYNPLRPPHPECPECCGDGYSRVVLADTRTISPAAAALYAGAEQTKYGLKVVMHDKVAAMEKLFKHLGLYEKDNEQKSDPLTDLLHKIACSNGSAFRPVQDDPEALPAAPASAFQPRDDSTLEPGEG</sequence>
<dbReference type="RefSeq" id="WP_169143957.1">
    <property type="nucleotide sequence ID" value="NZ_JABBGA010000001.1"/>
</dbReference>
<dbReference type="InterPro" id="IPR052404">
    <property type="entry name" value="SPP1-like_terminase"/>
</dbReference>
<dbReference type="InterPro" id="IPR005335">
    <property type="entry name" value="Terminase_ssu"/>
</dbReference>
<dbReference type="GO" id="GO:0051276">
    <property type="term" value="P:chromosome organization"/>
    <property type="evidence" value="ECO:0007669"/>
    <property type="project" value="InterPro"/>
</dbReference>
<reference evidence="4 5" key="1">
    <citation type="submission" date="2020-04" db="EMBL/GenBank/DDBJ databases">
        <title>Zoogloea sp. G-4-1-14 isolated from soil.</title>
        <authorList>
            <person name="Dahal R.H."/>
        </authorList>
    </citation>
    <scope>NUCLEOTIDE SEQUENCE [LARGE SCALE GENOMIC DNA]</scope>
    <source>
        <strain evidence="4 5">G-4-1-14</strain>
    </source>
</reference>
<evidence type="ECO:0000256" key="2">
    <source>
        <dbReference type="ARBA" id="ARBA00023219"/>
    </source>
</evidence>
<proteinExistence type="predicted"/>
<dbReference type="AlphaFoldDB" id="A0A848FWV2"/>